<accession>A0AAW4L3X6</accession>
<keyword evidence="2" id="KW-0561">Oxygen transport</keyword>
<evidence type="ECO:0000256" key="1">
    <source>
        <dbReference type="ARBA" id="ARBA00010587"/>
    </source>
</evidence>
<dbReference type="PANTHER" id="PTHR37164">
    <property type="entry name" value="BACTERIOHEMERYTHRIN"/>
    <property type="match status" value="1"/>
</dbReference>
<dbReference type="InterPro" id="IPR016131">
    <property type="entry name" value="Haemerythrin_Fe_BS"/>
</dbReference>
<dbReference type="CDD" id="cd12107">
    <property type="entry name" value="Hemerythrin"/>
    <property type="match status" value="1"/>
</dbReference>
<keyword evidence="7" id="KW-1185">Reference proteome</keyword>
<dbReference type="EMBL" id="JAHCVJ010000006">
    <property type="protein sequence ID" value="MBT0665593.1"/>
    <property type="molecule type" value="Genomic_DNA"/>
</dbReference>
<name>A0AAW4L3X6_9BACT</name>
<evidence type="ECO:0000256" key="2">
    <source>
        <dbReference type="ARBA" id="ARBA00022621"/>
    </source>
</evidence>
<comment type="caution">
    <text evidence="6">The sequence shown here is derived from an EMBL/GenBank/DDBJ whole genome shotgun (WGS) entry which is preliminary data.</text>
</comment>
<evidence type="ECO:0000256" key="3">
    <source>
        <dbReference type="ARBA" id="ARBA00022723"/>
    </source>
</evidence>
<protein>
    <submittedName>
        <fullName evidence="6">Hemerythrin family protein</fullName>
    </submittedName>
</protein>
<comment type="similarity">
    <text evidence="1">Belongs to the hemerythrin family.</text>
</comment>
<dbReference type="InterPro" id="IPR050669">
    <property type="entry name" value="Hemerythrin"/>
</dbReference>
<dbReference type="GO" id="GO:0046872">
    <property type="term" value="F:metal ion binding"/>
    <property type="evidence" value="ECO:0007669"/>
    <property type="project" value="UniProtKB-KW"/>
</dbReference>
<dbReference type="Gene3D" id="1.20.120.50">
    <property type="entry name" value="Hemerythrin-like"/>
    <property type="match status" value="1"/>
</dbReference>
<keyword evidence="2" id="KW-0813">Transport</keyword>
<keyword evidence="3" id="KW-0479">Metal-binding</keyword>
<dbReference type="PANTHER" id="PTHR37164:SF1">
    <property type="entry name" value="BACTERIOHEMERYTHRIN"/>
    <property type="match status" value="1"/>
</dbReference>
<sequence>MSYFQWSDTLSVKVREIDEQHKTLIGMLNKLHDAHMAQKGREAQKEIIDAMVSYAKSHFETEEKYMQKFDYPGYPLHKLEHDQFTIKALDLKARVEKAGFVFTLEILEFLKGWLENHILGTDMKYSGHFAECGLC</sequence>
<evidence type="ECO:0000259" key="5">
    <source>
        <dbReference type="Pfam" id="PF01814"/>
    </source>
</evidence>
<evidence type="ECO:0000256" key="4">
    <source>
        <dbReference type="ARBA" id="ARBA00023004"/>
    </source>
</evidence>
<dbReference type="RefSeq" id="WP_214172368.1">
    <property type="nucleotide sequence ID" value="NZ_JAHCVJ010000006.1"/>
</dbReference>
<evidence type="ECO:0000313" key="7">
    <source>
        <dbReference type="Proteomes" id="UP000811899"/>
    </source>
</evidence>
<dbReference type="InterPro" id="IPR035938">
    <property type="entry name" value="Hemerythrin-like_sf"/>
</dbReference>
<proteinExistence type="inferred from homology"/>
<organism evidence="6 7">
    <name type="scientific">Geoanaerobacter pelophilus</name>
    <dbReference type="NCBI Taxonomy" id="60036"/>
    <lineage>
        <taxon>Bacteria</taxon>
        <taxon>Pseudomonadati</taxon>
        <taxon>Thermodesulfobacteriota</taxon>
        <taxon>Desulfuromonadia</taxon>
        <taxon>Geobacterales</taxon>
        <taxon>Geobacteraceae</taxon>
        <taxon>Geoanaerobacter</taxon>
    </lineage>
</organism>
<keyword evidence="4" id="KW-0408">Iron</keyword>
<reference evidence="6 7" key="1">
    <citation type="submission" date="2021-05" db="EMBL/GenBank/DDBJ databases">
        <title>The draft genome of Geobacter pelophilus DSM 12255.</title>
        <authorList>
            <person name="Xu Z."/>
            <person name="Masuda Y."/>
            <person name="Itoh H."/>
            <person name="Senoo K."/>
        </authorList>
    </citation>
    <scope>NUCLEOTIDE SEQUENCE [LARGE SCALE GENOMIC DNA]</scope>
    <source>
        <strain evidence="6 7">DSM 12255</strain>
    </source>
</reference>
<dbReference type="Proteomes" id="UP000811899">
    <property type="component" value="Unassembled WGS sequence"/>
</dbReference>
<dbReference type="PROSITE" id="PS00550">
    <property type="entry name" value="HEMERYTHRINS"/>
    <property type="match status" value="1"/>
</dbReference>
<dbReference type="Pfam" id="PF01814">
    <property type="entry name" value="Hemerythrin"/>
    <property type="match status" value="1"/>
</dbReference>
<dbReference type="InterPro" id="IPR012827">
    <property type="entry name" value="Hemerythrin_metal-bd"/>
</dbReference>
<gene>
    <name evidence="6" type="ORF">KI809_14890</name>
</gene>
<dbReference type="InterPro" id="IPR012312">
    <property type="entry name" value="Hemerythrin-like"/>
</dbReference>
<dbReference type="NCBIfam" id="TIGR02481">
    <property type="entry name" value="hemeryth_dom"/>
    <property type="match status" value="1"/>
</dbReference>
<feature type="domain" description="Hemerythrin-like" evidence="5">
    <location>
        <begin position="14"/>
        <end position="125"/>
    </location>
</feature>
<dbReference type="SUPFAM" id="SSF47188">
    <property type="entry name" value="Hemerythrin-like"/>
    <property type="match status" value="1"/>
</dbReference>
<dbReference type="AlphaFoldDB" id="A0AAW4L3X6"/>
<dbReference type="GO" id="GO:0005344">
    <property type="term" value="F:oxygen carrier activity"/>
    <property type="evidence" value="ECO:0007669"/>
    <property type="project" value="UniProtKB-KW"/>
</dbReference>
<evidence type="ECO:0000313" key="6">
    <source>
        <dbReference type="EMBL" id="MBT0665593.1"/>
    </source>
</evidence>
<dbReference type="NCBIfam" id="NF033749">
    <property type="entry name" value="bact_hemeryth"/>
    <property type="match status" value="1"/>
</dbReference>